<keyword evidence="5 6" id="KW-0975">Bacterial flagellum</keyword>
<evidence type="ECO:0000256" key="6">
    <source>
        <dbReference type="HAMAP-Rule" id="MF_00416"/>
    </source>
</evidence>
<comment type="similarity">
    <text evidence="3 6">Belongs to the FlgI family.</text>
</comment>
<protein>
    <recommendedName>
        <fullName evidence="6">Flagellar P-ring protein</fullName>
    </recommendedName>
    <alternativeName>
        <fullName evidence="6">Basal body P-ring protein</fullName>
    </alternativeName>
</protein>
<dbReference type="GO" id="GO:0030288">
    <property type="term" value="C:outer membrane-bounded periplasmic space"/>
    <property type="evidence" value="ECO:0007669"/>
    <property type="project" value="InterPro"/>
</dbReference>
<evidence type="ECO:0000256" key="5">
    <source>
        <dbReference type="ARBA" id="ARBA00023143"/>
    </source>
</evidence>
<comment type="function">
    <text evidence="1 6">Assembles around the rod to form the L-ring and probably protects the motor/basal body from shearing forces during rotation.</text>
</comment>
<keyword evidence="7" id="KW-0966">Cell projection</keyword>
<dbReference type="PANTHER" id="PTHR30381:SF0">
    <property type="entry name" value="FLAGELLAR P-RING PROTEIN"/>
    <property type="match status" value="1"/>
</dbReference>
<comment type="caution">
    <text evidence="7">The sequence shown here is derived from an EMBL/GenBank/DDBJ whole genome shotgun (WGS) entry which is preliminary data.</text>
</comment>
<gene>
    <name evidence="7" type="primary">flgI_1</name>
    <name evidence="6" type="synonym">flgI</name>
    <name evidence="7" type="ORF">PSEWESI4_03548</name>
</gene>
<dbReference type="GO" id="GO:0071973">
    <property type="term" value="P:bacterial-type flagellum-dependent cell motility"/>
    <property type="evidence" value="ECO:0007669"/>
    <property type="project" value="InterPro"/>
</dbReference>
<dbReference type="PANTHER" id="PTHR30381">
    <property type="entry name" value="FLAGELLAR P-RING PERIPLASMIC PROTEIN FLGI"/>
    <property type="match status" value="1"/>
</dbReference>
<dbReference type="InterPro" id="IPR001782">
    <property type="entry name" value="Flag_FlgI"/>
</dbReference>
<accession>A0A7U7ER94</accession>
<reference evidence="7 8" key="1">
    <citation type="submission" date="2020-08" db="EMBL/GenBank/DDBJ databases">
        <authorList>
            <person name="Criscuolo A."/>
        </authorList>
    </citation>
    <scope>NUCLEOTIDE SEQUENCE [LARGE SCALE GENOMIC DNA]</scope>
    <source>
        <strain evidence="7">CIP111764</strain>
    </source>
</reference>
<dbReference type="HAMAP" id="MF_00416">
    <property type="entry name" value="FlgI"/>
    <property type="match status" value="1"/>
</dbReference>
<dbReference type="EMBL" id="CAJFCI010000071">
    <property type="protein sequence ID" value="CAD5109252.1"/>
    <property type="molecule type" value="Genomic_DNA"/>
</dbReference>
<evidence type="ECO:0000256" key="1">
    <source>
        <dbReference type="ARBA" id="ARBA00002591"/>
    </source>
</evidence>
<keyword evidence="7" id="KW-0969">Cilium</keyword>
<dbReference type="GO" id="GO:0005198">
    <property type="term" value="F:structural molecule activity"/>
    <property type="evidence" value="ECO:0007669"/>
    <property type="project" value="InterPro"/>
</dbReference>
<dbReference type="AlphaFoldDB" id="A0A7U7ER94"/>
<evidence type="ECO:0000313" key="8">
    <source>
        <dbReference type="Proteomes" id="UP000583387"/>
    </source>
</evidence>
<dbReference type="Proteomes" id="UP000583387">
    <property type="component" value="Unassembled WGS sequence"/>
</dbReference>
<evidence type="ECO:0000313" key="7">
    <source>
        <dbReference type="EMBL" id="CAD5109252.1"/>
    </source>
</evidence>
<dbReference type="GO" id="GO:0009428">
    <property type="term" value="C:bacterial-type flagellum basal body, distal rod, P ring"/>
    <property type="evidence" value="ECO:0007669"/>
    <property type="project" value="InterPro"/>
</dbReference>
<proteinExistence type="inferred from homology"/>
<sequence>MKAWLAFVLDPRVRGGDGRVVASLLHHSRECGEAVKRVGASSAREAFAWRGSRAELAPAPKYSCRRQFAGEWRGYSRRGANDWLLLATLLLGLLLSPLAQAERLKDLASIQGVRTNQLIGYGLVVGLNGSGDQTTQTPFTLQTFNNMLAQFGIKVPASVGNVQLKNVAAVSIHADLPPFAKPGQTIDITVSSIGNAKSLRGGSLLMTPLKGIDGNVYAVAQGNLVVGGFDAEGSDGSRVTVNVPSTGRIPGGATVERPVPSGFDQGNSLVLNLNRPDFTTAKNIVDHINQLLGPGVAQAIDGGSVRVSAPLDPSQRVDYLSVLENLEIEAGQAVAKVIINSRTGTIVIGQNVRVQPAAVTHGSLTVSITEDPIVSQPNAFSGGQTAVVPRSRIDATQEAKPMFKFAPGTSLDEIVRAVNQVGASPSDLMAILEALKQAGALQAELIVI</sequence>
<comment type="subunit">
    <text evidence="6">The basal body constitutes a major portion of the flagellar organelle and consists of four rings (L,P,S, and M) mounted on a central rod.</text>
</comment>
<dbReference type="NCBIfam" id="NF003676">
    <property type="entry name" value="PRK05303.1"/>
    <property type="match status" value="1"/>
</dbReference>
<organism evidence="7 8">
    <name type="scientific">Zestomonas carbonaria</name>
    <dbReference type="NCBI Taxonomy" id="2762745"/>
    <lineage>
        <taxon>Bacteria</taxon>
        <taxon>Pseudomonadati</taxon>
        <taxon>Pseudomonadota</taxon>
        <taxon>Gammaproteobacteria</taxon>
        <taxon>Pseudomonadales</taxon>
        <taxon>Pseudomonadaceae</taxon>
        <taxon>Zestomonas</taxon>
    </lineage>
</organism>
<evidence type="ECO:0000256" key="3">
    <source>
        <dbReference type="ARBA" id="ARBA00008994"/>
    </source>
</evidence>
<keyword evidence="7" id="KW-0282">Flagellum</keyword>
<dbReference type="Pfam" id="PF02119">
    <property type="entry name" value="FlgI"/>
    <property type="match status" value="1"/>
</dbReference>
<evidence type="ECO:0000256" key="4">
    <source>
        <dbReference type="ARBA" id="ARBA00022729"/>
    </source>
</evidence>
<comment type="subcellular location">
    <subcellularLocation>
        <location evidence="2 6">Bacterial flagellum basal body</location>
    </subcellularLocation>
</comment>
<keyword evidence="8" id="KW-1185">Reference proteome</keyword>
<name>A0A7U7ER94_9GAMM</name>
<evidence type="ECO:0000256" key="2">
    <source>
        <dbReference type="ARBA" id="ARBA00004117"/>
    </source>
</evidence>
<keyword evidence="4" id="KW-0732">Signal</keyword>
<dbReference type="PRINTS" id="PR01010">
    <property type="entry name" value="FLGPRINGFLGI"/>
</dbReference>
<dbReference type="RefSeq" id="WP_235978958.1">
    <property type="nucleotide sequence ID" value="NZ_CAJFCI010000071.1"/>
</dbReference>